<feature type="domain" description="HPP transmembrane region" evidence="3">
    <location>
        <begin position="98"/>
        <end position="256"/>
    </location>
</feature>
<accession>A0A836L1I1</accession>
<dbReference type="OrthoDB" id="2016548at2759"/>
<evidence type="ECO:0000313" key="5">
    <source>
        <dbReference type="Proteomes" id="UP000674318"/>
    </source>
</evidence>
<dbReference type="PANTHER" id="PTHR33741">
    <property type="entry name" value="TRANSMEMBRANE PROTEIN DDB_G0269096-RELATED"/>
    <property type="match status" value="1"/>
</dbReference>
<dbReference type="Proteomes" id="UP000674318">
    <property type="component" value="Unassembled WGS sequence"/>
</dbReference>
<dbReference type="PANTHER" id="PTHR33741:SF5">
    <property type="entry name" value="TRANSMEMBRANE PROTEIN DDB_G0269096-RELATED"/>
    <property type="match status" value="1"/>
</dbReference>
<dbReference type="GeneID" id="94287732"/>
<evidence type="ECO:0000256" key="2">
    <source>
        <dbReference type="SAM" id="Phobius"/>
    </source>
</evidence>
<dbReference type="InterPro" id="IPR007065">
    <property type="entry name" value="HPP"/>
</dbReference>
<name>A0A836L1I1_9TRYP</name>
<evidence type="ECO:0000313" key="4">
    <source>
        <dbReference type="EMBL" id="KAG5493777.1"/>
    </source>
</evidence>
<dbReference type="EMBL" id="JAFJZO010000034">
    <property type="protein sequence ID" value="KAG5493777.1"/>
    <property type="molecule type" value="Genomic_DNA"/>
</dbReference>
<dbReference type="Pfam" id="PF04982">
    <property type="entry name" value="TM_HPP"/>
    <property type="match status" value="1"/>
</dbReference>
<feature type="transmembrane region" description="Helical" evidence="2">
    <location>
        <begin position="125"/>
        <end position="144"/>
    </location>
</feature>
<evidence type="ECO:0000256" key="1">
    <source>
        <dbReference type="SAM" id="MobiDB-lite"/>
    </source>
</evidence>
<sequence>MGSASVSVNSHRPPRADGSDCNSEVVSNVHEPLTLEENGNRAEGAAAAATATATATEVSRELTEEKQQKCKSFLRVYLSRLKGAGKPGPSCFNPSWDVIPSFLFTAITLILLAVIQFFGLEPHSLGLLSYLPSFGASCCLVMGLPSSPGSQPRAMIFSHIVGAFLGVSWAHVTNSLPKPLSQQLACGFAVGMLTALMMLTSSLQPSASATTCLAVFHLYGQMKDEGFMFMVAPGALGPCVIVFLGWIFNNLVPWRRCYPLWW</sequence>
<dbReference type="AlphaFoldDB" id="A0A836L1I1"/>
<evidence type="ECO:0000259" key="3">
    <source>
        <dbReference type="Pfam" id="PF04982"/>
    </source>
</evidence>
<organism evidence="4 5">
    <name type="scientific">Porcisia hertigi</name>
    <dbReference type="NCBI Taxonomy" id="2761500"/>
    <lineage>
        <taxon>Eukaryota</taxon>
        <taxon>Discoba</taxon>
        <taxon>Euglenozoa</taxon>
        <taxon>Kinetoplastea</taxon>
        <taxon>Metakinetoplastina</taxon>
        <taxon>Trypanosomatida</taxon>
        <taxon>Trypanosomatidae</taxon>
        <taxon>Leishmaniinae</taxon>
        <taxon>Porcisia</taxon>
    </lineage>
</organism>
<dbReference type="InterPro" id="IPR058581">
    <property type="entry name" value="TM_HPP"/>
</dbReference>
<feature type="transmembrane region" description="Helical" evidence="2">
    <location>
        <begin position="184"/>
        <end position="207"/>
    </location>
</feature>
<gene>
    <name evidence="4" type="ORF">JKF63_01609</name>
</gene>
<reference evidence="4 5" key="1">
    <citation type="submission" date="2021-02" db="EMBL/GenBank/DDBJ databases">
        <title>Porcisia hertigi Genome sequencing and assembly.</title>
        <authorList>
            <person name="Almutairi H."/>
            <person name="Gatherer D."/>
        </authorList>
    </citation>
    <scope>NUCLEOTIDE SEQUENCE [LARGE SCALE GENOMIC DNA]</scope>
    <source>
        <strain evidence="4 5">C119</strain>
    </source>
</reference>
<feature type="transmembrane region" description="Helical" evidence="2">
    <location>
        <begin position="227"/>
        <end position="248"/>
    </location>
</feature>
<dbReference type="RefSeq" id="XP_067753812.1">
    <property type="nucleotide sequence ID" value="XM_067897655.1"/>
</dbReference>
<comment type="caution">
    <text evidence="4">The sequence shown here is derived from an EMBL/GenBank/DDBJ whole genome shotgun (WGS) entry which is preliminary data.</text>
</comment>
<protein>
    <recommendedName>
        <fullName evidence="3">HPP transmembrane region domain-containing protein</fullName>
    </recommendedName>
</protein>
<keyword evidence="2" id="KW-1133">Transmembrane helix</keyword>
<keyword evidence="2" id="KW-0812">Transmembrane</keyword>
<proteinExistence type="predicted"/>
<feature type="transmembrane region" description="Helical" evidence="2">
    <location>
        <begin position="156"/>
        <end position="172"/>
    </location>
</feature>
<feature type="region of interest" description="Disordered" evidence="1">
    <location>
        <begin position="1"/>
        <end position="23"/>
    </location>
</feature>
<feature type="compositionally biased region" description="Polar residues" evidence="1">
    <location>
        <begin position="1"/>
        <end position="10"/>
    </location>
</feature>
<dbReference type="KEGG" id="phet:94287732"/>
<feature type="transmembrane region" description="Helical" evidence="2">
    <location>
        <begin position="98"/>
        <end position="118"/>
    </location>
</feature>
<keyword evidence="2" id="KW-0472">Membrane</keyword>
<keyword evidence="5" id="KW-1185">Reference proteome</keyword>